<sequence>MPSSTMTSKGQITIPKEVRDDLGLEAGSTVLFVKVGEGSYRMVARTGRIQDLAGILQRSDQRPLTIEEINEGIADAAAESGRRGLDADAESR</sequence>
<dbReference type="GO" id="GO:0003677">
    <property type="term" value="F:DNA binding"/>
    <property type="evidence" value="ECO:0007669"/>
    <property type="project" value="UniProtKB-KW"/>
</dbReference>
<dbReference type="EMBL" id="CP141059">
    <property type="protein sequence ID" value="WQQ26519.1"/>
    <property type="molecule type" value="Genomic_DNA"/>
</dbReference>
<dbReference type="InterPro" id="IPR007159">
    <property type="entry name" value="SpoVT-AbrB_dom"/>
</dbReference>
<dbReference type="Pfam" id="PF04014">
    <property type="entry name" value="MazE_antitoxin"/>
    <property type="match status" value="1"/>
</dbReference>
<dbReference type="Proteomes" id="UP001327225">
    <property type="component" value="Chromosome"/>
</dbReference>
<reference evidence="3" key="1">
    <citation type="submission" date="2023-12" db="EMBL/GenBank/DDBJ databases">
        <title>Novel species in genus Nocardioides.</title>
        <authorList>
            <person name="Zhou H."/>
        </authorList>
    </citation>
    <scope>NUCLEOTIDE SEQUENCE [LARGE SCALE GENOMIC DNA]</scope>
    <source>
        <strain evidence="3">HM61</strain>
    </source>
</reference>
<proteinExistence type="predicted"/>
<name>A0ABZ0ZRV9_9ACTN</name>
<protein>
    <submittedName>
        <fullName evidence="2">AbrB/MazE/SpoVT family DNA-binding domain-containing protein</fullName>
    </submittedName>
</protein>
<keyword evidence="2" id="KW-0238">DNA-binding</keyword>
<dbReference type="RefSeq" id="WP_322937418.1">
    <property type="nucleotide sequence ID" value="NZ_CP141059.1"/>
</dbReference>
<organism evidence="2 3">
    <name type="scientific">Nocardioides bizhenqiangii</name>
    <dbReference type="NCBI Taxonomy" id="3095076"/>
    <lineage>
        <taxon>Bacteria</taxon>
        <taxon>Bacillati</taxon>
        <taxon>Actinomycetota</taxon>
        <taxon>Actinomycetes</taxon>
        <taxon>Propionibacteriales</taxon>
        <taxon>Nocardioidaceae</taxon>
        <taxon>Nocardioides</taxon>
    </lineage>
</organism>
<dbReference type="Gene3D" id="2.10.260.10">
    <property type="match status" value="1"/>
</dbReference>
<dbReference type="SMART" id="SM00966">
    <property type="entry name" value="SpoVT_AbrB"/>
    <property type="match status" value="1"/>
</dbReference>
<keyword evidence="3" id="KW-1185">Reference proteome</keyword>
<gene>
    <name evidence="2" type="ORF">SHK19_21515</name>
</gene>
<dbReference type="NCBIfam" id="TIGR01439">
    <property type="entry name" value="lp_hng_hel_AbrB"/>
    <property type="match status" value="1"/>
</dbReference>
<evidence type="ECO:0000259" key="1">
    <source>
        <dbReference type="SMART" id="SM00966"/>
    </source>
</evidence>
<dbReference type="InterPro" id="IPR037914">
    <property type="entry name" value="SpoVT-AbrB_sf"/>
</dbReference>
<evidence type="ECO:0000313" key="2">
    <source>
        <dbReference type="EMBL" id="WQQ26519.1"/>
    </source>
</evidence>
<accession>A0ABZ0ZRV9</accession>
<evidence type="ECO:0000313" key="3">
    <source>
        <dbReference type="Proteomes" id="UP001327225"/>
    </source>
</evidence>
<feature type="domain" description="SpoVT-AbrB" evidence="1">
    <location>
        <begin position="4"/>
        <end position="50"/>
    </location>
</feature>
<dbReference type="SUPFAM" id="SSF89447">
    <property type="entry name" value="AbrB/MazE/MraZ-like"/>
    <property type="match status" value="1"/>
</dbReference>